<accession>A0ABU5CUI5</accession>
<dbReference type="Proteomes" id="UP001275315">
    <property type="component" value="Unassembled WGS sequence"/>
</dbReference>
<dbReference type="PROSITE" id="PS51257">
    <property type="entry name" value="PROKAR_LIPOPROTEIN"/>
    <property type="match status" value="1"/>
</dbReference>
<name>A0ABU5CUI5_9BACI</name>
<keyword evidence="2" id="KW-1185">Reference proteome</keyword>
<sequence>MNNQIKGWKRFITIFTILLVFIMVTACSNKANKKKMNQKVKVK</sequence>
<dbReference type="RefSeq" id="WP_320380903.1">
    <property type="nucleotide sequence ID" value="NZ_JAWDIQ010000003.1"/>
</dbReference>
<evidence type="ECO:0000313" key="1">
    <source>
        <dbReference type="EMBL" id="MDY0410044.1"/>
    </source>
</evidence>
<evidence type="ECO:0008006" key="3">
    <source>
        <dbReference type="Google" id="ProtNLM"/>
    </source>
</evidence>
<evidence type="ECO:0000313" key="2">
    <source>
        <dbReference type="Proteomes" id="UP001275315"/>
    </source>
</evidence>
<gene>
    <name evidence="1" type="ORF">RWD45_17630</name>
</gene>
<protein>
    <recommendedName>
        <fullName evidence="3">Lipoprotein</fullName>
    </recommendedName>
</protein>
<comment type="caution">
    <text evidence="1">The sequence shown here is derived from an EMBL/GenBank/DDBJ whole genome shotgun (WGS) entry which is preliminary data.</text>
</comment>
<organism evidence="1 2">
    <name type="scientific">Paracerasibacillus soli</name>
    <dbReference type="NCBI Taxonomy" id="480284"/>
    <lineage>
        <taxon>Bacteria</taxon>
        <taxon>Bacillati</taxon>
        <taxon>Bacillota</taxon>
        <taxon>Bacilli</taxon>
        <taxon>Bacillales</taxon>
        <taxon>Bacillaceae</taxon>
        <taxon>Paracerasibacillus</taxon>
    </lineage>
</organism>
<reference evidence="1 2" key="1">
    <citation type="submission" date="2023-10" db="EMBL/GenBank/DDBJ databases">
        <title>Virgibacillus soli CC-YMP-6 genome.</title>
        <authorList>
            <person name="Miliotis G."/>
            <person name="Sengupta P."/>
            <person name="Hameed A."/>
            <person name="Chuvochina M."/>
            <person name="Mcdonagh F."/>
            <person name="Simpson A.C."/>
            <person name="Singh N.K."/>
            <person name="Rekha P.D."/>
            <person name="Raman K."/>
            <person name="Hugenholtz P."/>
            <person name="Venkateswaran K."/>
        </authorList>
    </citation>
    <scope>NUCLEOTIDE SEQUENCE [LARGE SCALE GENOMIC DNA]</scope>
    <source>
        <strain evidence="1 2">CC-YMP-6</strain>
    </source>
</reference>
<dbReference type="EMBL" id="JAWDIQ010000003">
    <property type="protein sequence ID" value="MDY0410044.1"/>
    <property type="molecule type" value="Genomic_DNA"/>
</dbReference>
<proteinExistence type="predicted"/>